<feature type="chain" id="PRO_5020664046" evidence="3">
    <location>
        <begin position="21"/>
        <end position="462"/>
    </location>
</feature>
<evidence type="ECO:0000259" key="4">
    <source>
        <dbReference type="Pfam" id="PF08386"/>
    </source>
</evidence>
<dbReference type="RefSeq" id="WP_133907914.1">
    <property type="nucleotide sequence ID" value="NZ_SOCP01000021.1"/>
</dbReference>
<keyword evidence="2 5" id="KW-0378">Hydrolase</keyword>
<organism evidence="5 6">
    <name type="scientific">Actinophytocola oryzae</name>
    <dbReference type="NCBI Taxonomy" id="502181"/>
    <lineage>
        <taxon>Bacteria</taxon>
        <taxon>Bacillati</taxon>
        <taxon>Actinomycetota</taxon>
        <taxon>Actinomycetes</taxon>
        <taxon>Pseudonocardiales</taxon>
        <taxon>Pseudonocardiaceae</taxon>
    </lineage>
</organism>
<sequence length="462" mass="50123">MRIFAAVLTSVLLLSGTATAAPAPTWSPSPVEWGSCGEDFPDGECGTVTVPLDWHRPSGATMDLAVARHRATDPARRLGVLMVNPGGPGTSAAEFALFSGYFSQEILARFDIVGFDERGTQSSQIIKCPEQVDAPSTYPATEAEFNALLSYNRKAVADCRAANLPVFDHADTASAAQDMDAVRRALGERKISYHGISYGTLLGQQYAESFGSHIRAMVLDSNIDHSVDIDHFLGDRATSVEDSFLRFVHWCDTTETCALHGQDVLATWQTALRKADQQPLGPNWLREWVLADLRGPDYDDIGRIIAATAAGLPTMTTQLDYNYASLRLAVVCQDFSLRISDFAQYSRLRAIELRKAPLMGGTSLSHDEAVACMGVTGPPANPPHRLDVDNAPKILLLNSLDDPSTPYAWARRIHAQAPNTALLTYEGAGHGVYDNSTCARAATDAYLLTLKARDTTCPDQPH</sequence>
<evidence type="ECO:0000256" key="3">
    <source>
        <dbReference type="SAM" id="SignalP"/>
    </source>
</evidence>
<dbReference type="GO" id="GO:0016787">
    <property type="term" value="F:hydrolase activity"/>
    <property type="evidence" value="ECO:0007669"/>
    <property type="project" value="UniProtKB-KW"/>
</dbReference>
<dbReference type="EMBL" id="SOCP01000021">
    <property type="protein sequence ID" value="TDV40966.1"/>
    <property type="molecule type" value="Genomic_DNA"/>
</dbReference>
<dbReference type="OrthoDB" id="4006962at2"/>
<dbReference type="InterPro" id="IPR029058">
    <property type="entry name" value="AB_hydrolase_fold"/>
</dbReference>
<evidence type="ECO:0000313" key="5">
    <source>
        <dbReference type="EMBL" id="TDV40966.1"/>
    </source>
</evidence>
<feature type="signal peptide" evidence="3">
    <location>
        <begin position="1"/>
        <end position="20"/>
    </location>
</feature>
<dbReference type="AlphaFoldDB" id="A0A4R7V0P1"/>
<evidence type="ECO:0000313" key="6">
    <source>
        <dbReference type="Proteomes" id="UP000294927"/>
    </source>
</evidence>
<dbReference type="InterPro" id="IPR013595">
    <property type="entry name" value="Pept_S33_TAP-like_C"/>
</dbReference>
<dbReference type="PANTHER" id="PTHR43248:SF25">
    <property type="entry name" value="AB HYDROLASE-1 DOMAIN-CONTAINING PROTEIN-RELATED"/>
    <property type="match status" value="1"/>
</dbReference>
<comment type="similarity">
    <text evidence="1">Belongs to the peptidase S33 family.</text>
</comment>
<feature type="domain" description="Peptidase S33 tripeptidyl aminopeptidase-like C-terminal" evidence="4">
    <location>
        <begin position="363"/>
        <end position="457"/>
    </location>
</feature>
<dbReference type="Proteomes" id="UP000294927">
    <property type="component" value="Unassembled WGS sequence"/>
</dbReference>
<dbReference type="InterPro" id="IPR051601">
    <property type="entry name" value="Serine_prot/Carboxylest_S33"/>
</dbReference>
<accession>A0A4R7V0P1</accession>
<name>A0A4R7V0P1_9PSEU</name>
<keyword evidence="6" id="KW-1185">Reference proteome</keyword>
<reference evidence="5 6" key="1">
    <citation type="submission" date="2019-03" db="EMBL/GenBank/DDBJ databases">
        <title>Genomic Encyclopedia of Archaeal and Bacterial Type Strains, Phase II (KMG-II): from individual species to whole genera.</title>
        <authorList>
            <person name="Goeker M."/>
        </authorList>
    </citation>
    <scope>NUCLEOTIDE SEQUENCE [LARGE SCALE GENOMIC DNA]</scope>
    <source>
        <strain evidence="5 6">DSM 45499</strain>
    </source>
</reference>
<dbReference type="Gene3D" id="3.40.50.1820">
    <property type="entry name" value="alpha/beta hydrolase"/>
    <property type="match status" value="1"/>
</dbReference>
<gene>
    <name evidence="5" type="ORF">CLV71_12132</name>
</gene>
<keyword evidence="3" id="KW-0732">Signal</keyword>
<evidence type="ECO:0000256" key="2">
    <source>
        <dbReference type="ARBA" id="ARBA00022801"/>
    </source>
</evidence>
<dbReference type="PANTHER" id="PTHR43248">
    <property type="entry name" value="2-SUCCINYL-6-HYDROXY-2,4-CYCLOHEXADIENE-1-CARBOXYLATE SYNTHASE"/>
    <property type="match status" value="1"/>
</dbReference>
<protein>
    <submittedName>
        <fullName evidence="5">Alpha/beta hydrolase family protein</fullName>
    </submittedName>
</protein>
<comment type="caution">
    <text evidence="5">The sequence shown here is derived from an EMBL/GenBank/DDBJ whole genome shotgun (WGS) entry which is preliminary data.</text>
</comment>
<dbReference type="Pfam" id="PF08386">
    <property type="entry name" value="Abhydrolase_4"/>
    <property type="match status" value="1"/>
</dbReference>
<dbReference type="SUPFAM" id="SSF53474">
    <property type="entry name" value="alpha/beta-Hydrolases"/>
    <property type="match status" value="1"/>
</dbReference>
<evidence type="ECO:0000256" key="1">
    <source>
        <dbReference type="ARBA" id="ARBA00010088"/>
    </source>
</evidence>
<proteinExistence type="inferred from homology"/>